<keyword evidence="3" id="KW-1185">Reference proteome</keyword>
<proteinExistence type="predicted"/>
<dbReference type="SUPFAM" id="SSF51182">
    <property type="entry name" value="RmlC-like cupins"/>
    <property type="match status" value="1"/>
</dbReference>
<accession>A0A369VYY6</accession>
<reference evidence="2 3" key="1">
    <citation type="submission" date="2018-07" db="EMBL/GenBank/DDBJ databases">
        <title>a novel species of Sphingomonas isolated from the rhizosphere soil of Araceae plant.</title>
        <authorList>
            <person name="Zhiyong W."/>
            <person name="Qinglan Z."/>
            <person name="Zhiwei F."/>
            <person name="Ding X."/>
            <person name="Gejiao W."/>
            <person name="Shixue Z."/>
        </authorList>
    </citation>
    <scope>NUCLEOTIDE SEQUENCE [LARGE SCALE GENOMIC DNA]</scope>
    <source>
        <strain evidence="2 3">WZY 27</strain>
    </source>
</reference>
<protein>
    <submittedName>
        <fullName evidence="2">Cupin domain-containing protein</fullName>
    </submittedName>
</protein>
<dbReference type="InterPro" id="IPR052538">
    <property type="entry name" value="Flavonoid_dioxygenase-like"/>
</dbReference>
<dbReference type="Gene3D" id="2.60.120.10">
    <property type="entry name" value="Jelly Rolls"/>
    <property type="match status" value="1"/>
</dbReference>
<evidence type="ECO:0000313" key="3">
    <source>
        <dbReference type="Proteomes" id="UP000253918"/>
    </source>
</evidence>
<dbReference type="Proteomes" id="UP000253918">
    <property type="component" value="Unassembled WGS sequence"/>
</dbReference>
<dbReference type="PANTHER" id="PTHR43346">
    <property type="entry name" value="LIGAND BINDING DOMAIN PROTEIN, PUTATIVE (AFU_ORTHOLOGUE AFUA_6G14370)-RELATED"/>
    <property type="match status" value="1"/>
</dbReference>
<gene>
    <name evidence="2" type="ORF">DVW87_07015</name>
</gene>
<dbReference type="PANTHER" id="PTHR43346:SF1">
    <property type="entry name" value="QUERCETIN 2,3-DIOXYGENASE-RELATED"/>
    <property type="match status" value="1"/>
</dbReference>
<dbReference type="InterPro" id="IPR014710">
    <property type="entry name" value="RmlC-like_jellyroll"/>
</dbReference>
<dbReference type="AlphaFoldDB" id="A0A369VYY6"/>
<comment type="caution">
    <text evidence="2">The sequence shown here is derived from an EMBL/GenBank/DDBJ whole genome shotgun (WGS) entry which is preliminary data.</text>
</comment>
<name>A0A369VYY6_9SPHN</name>
<dbReference type="InterPro" id="IPR013096">
    <property type="entry name" value="Cupin_2"/>
</dbReference>
<feature type="domain" description="Cupin type-2" evidence="1">
    <location>
        <begin position="65"/>
        <end position="135"/>
    </location>
</feature>
<sequence length="188" mass="20640">MTARVARFKDLVPYSKQYTNAGIPIEAFERLTARSVYSIMAPQDYKGRSAMAPIKSLPGAVVSIAECPPGDSPGLHCHEMTVENFFCLNGRFEILWGDHGEHSLVLEPLDFISVPAGVTRSFTNISDEVARLLVIIQPPVDRSEDRVAYAPDFAKDLEADFGGEVVDQLKAIGFKFNAGEPEDEAEHA</sequence>
<dbReference type="EMBL" id="QQNB01000001">
    <property type="protein sequence ID" value="RDE07363.1"/>
    <property type="molecule type" value="Genomic_DNA"/>
</dbReference>
<evidence type="ECO:0000259" key="1">
    <source>
        <dbReference type="Pfam" id="PF07883"/>
    </source>
</evidence>
<dbReference type="InterPro" id="IPR011051">
    <property type="entry name" value="RmlC_Cupin_sf"/>
</dbReference>
<evidence type="ECO:0000313" key="2">
    <source>
        <dbReference type="EMBL" id="RDE07363.1"/>
    </source>
</evidence>
<organism evidence="2 3">
    <name type="scientific">Sphingomonas aracearum</name>
    <dbReference type="NCBI Taxonomy" id="2283317"/>
    <lineage>
        <taxon>Bacteria</taxon>
        <taxon>Pseudomonadati</taxon>
        <taxon>Pseudomonadota</taxon>
        <taxon>Alphaproteobacteria</taxon>
        <taxon>Sphingomonadales</taxon>
        <taxon>Sphingomonadaceae</taxon>
        <taxon>Sphingomonas</taxon>
    </lineage>
</organism>
<dbReference type="Pfam" id="PF07883">
    <property type="entry name" value="Cupin_2"/>
    <property type="match status" value="1"/>
</dbReference>